<dbReference type="NCBIfam" id="TIGR01826">
    <property type="entry name" value="CofD_related"/>
    <property type="match status" value="1"/>
</dbReference>
<dbReference type="PATRIC" id="fig|1619118.3.peg.276"/>
<comment type="caution">
    <text evidence="2">The sequence shown here is derived from an EMBL/GenBank/DDBJ whole genome shotgun (WGS) entry which is preliminary data.</text>
</comment>
<sequence length="199" mass="21425">MLQTQPLVVVVGGGTGTFVALSGLREYSLNLNAVVTMMDSGGSTGRLKDQLGVLPPGDVRQALVALSESRDIWRKLFTYRFDTGDLQGHNFGNIFISALEKITGSNQEAINLAAGILQTSGGVYPITFSKSTLCAKYSDGSVIEGEHAIESVQKEHAAITEVYLSPPALMNLEAKRIFERADYIVLGPGDIYTSIQVQK</sequence>
<dbReference type="PANTHER" id="PTHR30135:SF3">
    <property type="entry name" value="GLUCONEOGENESIS FACTOR-RELATED"/>
    <property type="match status" value="1"/>
</dbReference>
<evidence type="ECO:0000313" key="2">
    <source>
        <dbReference type="EMBL" id="KKT10983.1"/>
    </source>
</evidence>
<dbReference type="InterPro" id="IPR038136">
    <property type="entry name" value="CofD-like_dom_sf"/>
</dbReference>
<dbReference type="EMBL" id="LCGF01000018">
    <property type="protein sequence ID" value="KKT10983.1"/>
    <property type="molecule type" value="Genomic_DNA"/>
</dbReference>
<dbReference type="PANTHER" id="PTHR30135">
    <property type="entry name" value="UNCHARACTERIZED PROTEIN YVCK-RELATED"/>
    <property type="match status" value="1"/>
</dbReference>
<protein>
    <recommendedName>
        <fullName evidence="4">Gluconeogenesis factor</fullName>
    </recommendedName>
</protein>
<dbReference type="SUPFAM" id="SSF142338">
    <property type="entry name" value="CofD-like"/>
    <property type="match status" value="1"/>
</dbReference>
<dbReference type="GO" id="GO:0043743">
    <property type="term" value="F:LPPG:FO 2-phospho-L-lactate transferase activity"/>
    <property type="evidence" value="ECO:0007669"/>
    <property type="project" value="InterPro"/>
</dbReference>
<evidence type="ECO:0008006" key="4">
    <source>
        <dbReference type="Google" id="ProtNLM"/>
    </source>
</evidence>
<dbReference type="AlphaFoldDB" id="A0A0G1EME4"/>
<gene>
    <name evidence="2" type="ORF">UV89_C0018G0012</name>
</gene>
<reference evidence="2 3" key="1">
    <citation type="journal article" date="2015" name="Nature">
        <title>rRNA introns, odd ribosomes, and small enigmatic genomes across a large radiation of phyla.</title>
        <authorList>
            <person name="Brown C.T."/>
            <person name="Hug L.A."/>
            <person name="Thomas B.C."/>
            <person name="Sharon I."/>
            <person name="Castelle C.J."/>
            <person name="Singh A."/>
            <person name="Wilkins M.J."/>
            <person name="Williams K.H."/>
            <person name="Banfield J.F."/>
        </authorList>
    </citation>
    <scope>NUCLEOTIDE SEQUENCE [LARGE SCALE GENOMIC DNA]</scope>
</reference>
<keyword evidence="1" id="KW-0963">Cytoplasm</keyword>
<evidence type="ECO:0000313" key="3">
    <source>
        <dbReference type="Proteomes" id="UP000033910"/>
    </source>
</evidence>
<dbReference type="InterPro" id="IPR010119">
    <property type="entry name" value="Gluconeogen_factor"/>
</dbReference>
<evidence type="ECO:0000256" key="1">
    <source>
        <dbReference type="ARBA" id="ARBA00022490"/>
    </source>
</evidence>
<dbReference type="Proteomes" id="UP000033910">
    <property type="component" value="Unassembled WGS sequence"/>
</dbReference>
<proteinExistence type="predicted"/>
<dbReference type="Pfam" id="PF01933">
    <property type="entry name" value="CofD"/>
    <property type="match status" value="1"/>
</dbReference>
<dbReference type="Gene3D" id="3.40.50.10680">
    <property type="entry name" value="CofD-like domains"/>
    <property type="match status" value="1"/>
</dbReference>
<name>A0A0G1EME4_UNCKA</name>
<dbReference type="InterPro" id="IPR002882">
    <property type="entry name" value="CofD"/>
</dbReference>
<organism evidence="2 3">
    <name type="scientific">candidate division WWE3 bacterium GW2011_GWB2_43_22</name>
    <dbReference type="NCBI Taxonomy" id="1619118"/>
    <lineage>
        <taxon>Bacteria</taxon>
        <taxon>Katanobacteria</taxon>
    </lineage>
</organism>
<accession>A0A0G1EME4</accession>